<reference evidence="1 3" key="2">
    <citation type="journal article" date="2018" name="Plant J.">
        <title>The Physcomitrella patens chromosome-scale assembly reveals moss genome structure and evolution.</title>
        <authorList>
            <person name="Lang D."/>
            <person name="Ullrich K.K."/>
            <person name="Murat F."/>
            <person name="Fuchs J."/>
            <person name="Jenkins J."/>
            <person name="Haas F.B."/>
            <person name="Piednoel M."/>
            <person name="Gundlach H."/>
            <person name="Van Bel M."/>
            <person name="Meyberg R."/>
            <person name="Vives C."/>
            <person name="Morata J."/>
            <person name="Symeonidi A."/>
            <person name="Hiss M."/>
            <person name="Muchero W."/>
            <person name="Kamisugi Y."/>
            <person name="Saleh O."/>
            <person name="Blanc G."/>
            <person name="Decker E.L."/>
            <person name="van Gessel N."/>
            <person name="Grimwood J."/>
            <person name="Hayes R.D."/>
            <person name="Graham S.W."/>
            <person name="Gunter L.E."/>
            <person name="McDaniel S.F."/>
            <person name="Hoernstein S.N.W."/>
            <person name="Larsson A."/>
            <person name="Li F.W."/>
            <person name="Perroud P.F."/>
            <person name="Phillips J."/>
            <person name="Ranjan P."/>
            <person name="Rokshar D.S."/>
            <person name="Rothfels C.J."/>
            <person name="Schneider L."/>
            <person name="Shu S."/>
            <person name="Stevenson D.W."/>
            <person name="Thummler F."/>
            <person name="Tillich M."/>
            <person name="Villarreal Aguilar J.C."/>
            <person name="Widiez T."/>
            <person name="Wong G.K."/>
            <person name="Wymore A."/>
            <person name="Zhang Y."/>
            <person name="Zimmer A.D."/>
            <person name="Quatrano R.S."/>
            <person name="Mayer K.F.X."/>
            <person name="Goodstein D."/>
            <person name="Casacuberta J.M."/>
            <person name="Vandepoele K."/>
            <person name="Reski R."/>
            <person name="Cuming A.C."/>
            <person name="Tuskan G.A."/>
            <person name="Maumus F."/>
            <person name="Salse J."/>
            <person name="Schmutz J."/>
            <person name="Rensing S.A."/>
        </authorList>
    </citation>
    <scope>NUCLEOTIDE SEQUENCE [LARGE SCALE GENOMIC DNA]</scope>
    <source>
        <strain evidence="2 3">cv. Gransden 2004</strain>
    </source>
</reference>
<evidence type="ECO:0000313" key="2">
    <source>
        <dbReference type="EnsemblPlants" id="PAC:32964901.CDS.1"/>
    </source>
</evidence>
<sequence>MATNKSCRFVHLGKVAAIVWRCCAGIAAVVDIMLCCLKEPRVRPGVGLWDIEGGLQGPALRRSEMGELYPALVPEED</sequence>
<accession>A0A2K1K858</accession>
<dbReference type="InParanoid" id="A0A2K1K858"/>
<dbReference type="PaxDb" id="3218-PP1S285_33V6.1"/>
<dbReference type="Gramene" id="Pp3c8_20600V3.2">
    <property type="protein sequence ID" value="PAC:32964902.CDS.1"/>
    <property type="gene ID" value="Pp3c8_20600"/>
</dbReference>
<dbReference type="AlphaFoldDB" id="A0A2K1K858"/>
<dbReference type="Gramene" id="Pp3c8_20600V3.1">
    <property type="protein sequence ID" value="PAC:32964901.CDS.1"/>
    <property type="gene ID" value="Pp3c8_20600"/>
</dbReference>
<dbReference type="Proteomes" id="UP000006727">
    <property type="component" value="Chromosome 8"/>
</dbReference>
<dbReference type="EnsemblPlants" id="Pp3c8_20600V3.1">
    <property type="protein sequence ID" value="PAC:32964901.CDS.1"/>
    <property type="gene ID" value="Pp3c8_20600"/>
</dbReference>
<reference evidence="2" key="3">
    <citation type="submission" date="2020-12" db="UniProtKB">
        <authorList>
            <consortium name="EnsemblPlants"/>
        </authorList>
    </citation>
    <scope>IDENTIFICATION</scope>
</reference>
<protein>
    <submittedName>
        <fullName evidence="1 2">Uncharacterized protein</fullName>
    </submittedName>
</protein>
<proteinExistence type="predicted"/>
<evidence type="ECO:0000313" key="1">
    <source>
        <dbReference type="EMBL" id="PNR49962.1"/>
    </source>
</evidence>
<gene>
    <name evidence="1" type="ORF">PHYPA_011859</name>
</gene>
<reference evidence="1 3" key="1">
    <citation type="journal article" date="2008" name="Science">
        <title>The Physcomitrella genome reveals evolutionary insights into the conquest of land by plants.</title>
        <authorList>
            <person name="Rensing S."/>
            <person name="Lang D."/>
            <person name="Zimmer A."/>
            <person name="Terry A."/>
            <person name="Salamov A."/>
            <person name="Shapiro H."/>
            <person name="Nishiyama T."/>
            <person name="Perroud P.-F."/>
            <person name="Lindquist E."/>
            <person name="Kamisugi Y."/>
            <person name="Tanahashi T."/>
            <person name="Sakakibara K."/>
            <person name="Fujita T."/>
            <person name="Oishi K."/>
            <person name="Shin-I T."/>
            <person name="Kuroki Y."/>
            <person name="Toyoda A."/>
            <person name="Suzuki Y."/>
            <person name="Hashimoto A."/>
            <person name="Yamaguchi K."/>
            <person name="Sugano A."/>
            <person name="Kohara Y."/>
            <person name="Fujiyama A."/>
            <person name="Anterola A."/>
            <person name="Aoki S."/>
            <person name="Ashton N."/>
            <person name="Barbazuk W.B."/>
            <person name="Barker E."/>
            <person name="Bennetzen J."/>
            <person name="Bezanilla M."/>
            <person name="Blankenship R."/>
            <person name="Cho S.H."/>
            <person name="Dutcher S."/>
            <person name="Estelle M."/>
            <person name="Fawcett J.A."/>
            <person name="Gundlach H."/>
            <person name="Hanada K."/>
            <person name="Heyl A."/>
            <person name="Hicks K.A."/>
            <person name="Hugh J."/>
            <person name="Lohr M."/>
            <person name="Mayer K."/>
            <person name="Melkozernov A."/>
            <person name="Murata T."/>
            <person name="Nelson D."/>
            <person name="Pils B."/>
            <person name="Prigge M."/>
            <person name="Reiss B."/>
            <person name="Renner T."/>
            <person name="Rombauts S."/>
            <person name="Rushton P."/>
            <person name="Sanderfoot A."/>
            <person name="Schween G."/>
            <person name="Shiu S.-H."/>
            <person name="Stueber K."/>
            <person name="Theodoulou F.L."/>
            <person name="Tu H."/>
            <person name="Van de Peer Y."/>
            <person name="Verrier P.J."/>
            <person name="Waters E."/>
            <person name="Wood A."/>
            <person name="Yang L."/>
            <person name="Cove D."/>
            <person name="Cuming A."/>
            <person name="Hasebe M."/>
            <person name="Lucas S."/>
            <person name="Mishler D.B."/>
            <person name="Reski R."/>
            <person name="Grigoriev I."/>
            <person name="Quatrano R.S."/>
            <person name="Boore J.L."/>
        </authorList>
    </citation>
    <scope>NUCLEOTIDE SEQUENCE [LARGE SCALE GENOMIC DNA]</scope>
    <source>
        <strain evidence="2 3">cv. Gransden 2004</strain>
    </source>
</reference>
<dbReference type="EMBL" id="ABEU02000008">
    <property type="protein sequence ID" value="PNR49962.1"/>
    <property type="molecule type" value="Genomic_DNA"/>
</dbReference>
<organism evidence="1">
    <name type="scientific">Physcomitrium patens</name>
    <name type="common">Spreading-leaved earth moss</name>
    <name type="synonym">Physcomitrella patens</name>
    <dbReference type="NCBI Taxonomy" id="3218"/>
    <lineage>
        <taxon>Eukaryota</taxon>
        <taxon>Viridiplantae</taxon>
        <taxon>Streptophyta</taxon>
        <taxon>Embryophyta</taxon>
        <taxon>Bryophyta</taxon>
        <taxon>Bryophytina</taxon>
        <taxon>Bryopsida</taxon>
        <taxon>Funariidae</taxon>
        <taxon>Funariales</taxon>
        <taxon>Funariaceae</taxon>
        <taxon>Physcomitrium</taxon>
    </lineage>
</organism>
<keyword evidence="3" id="KW-1185">Reference proteome</keyword>
<dbReference type="EnsemblPlants" id="Pp3c8_20600V3.2">
    <property type="protein sequence ID" value="PAC:32964902.CDS.1"/>
    <property type="gene ID" value="Pp3c8_20600"/>
</dbReference>
<evidence type="ECO:0000313" key="3">
    <source>
        <dbReference type="Proteomes" id="UP000006727"/>
    </source>
</evidence>
<name>A0A2K1K858_PHYPA</name>